<proteinExistence type="predicted"/>
<evidence type="ECO:0000313" key="2">
    <source>
        <dbReference type="EMBL" id="KAL0072690.1"/>
    </source>
</evidence>
<feature type="region of interest" description="Disordered" evidence="1">
    <location>
        <begin position="104"/>
        <end position="134"/>
    </location>
</feature>
<name>A0ABR3AFI2_9AGAR</name>
<protein>
    <submittedName>
        <fullName evidence="2">Uncharacterized protein</fullName>
    </submittedName>
</protein>
<reference evidence="2 3" key="1">
    <citation type="submission" date="2024-05" db="EMBL/GenBank/DDBJ databases">
        <title>A draft genome resource for the thread blight pathogen Marasmius tenuissimus strain MS-2.</title>
        <authorList>
            <person name="Yulfo-Soto G.E."/>
            <person name="Baruah I.K."/>
            <person name="Amoako-Attah I."/>
            <person name="Bukari Y."/>
            <person name="Meinhardt L.W."/>
            <person name="Bailey B.A."/>
            <person name="Cohen S.P."/>
        </authorList>
    </citation>
    <scope>NUCLEOTIDE SEQUENCE [LARGE SCALE GENOMIC DNA]</scope>
    <source>
        <strain evidence="2 3">MS-2</strain>
    </source>
</reference>
<dbReference type="EMBL" id="JBBXMP010000001">
    <property type="protein sequence ID" value="KAL0072690.1"/>
    <property type="molecule type" value="Genomic_DNA"/>
</dbReference>
<gene>
    <name evidence="2" type="ORF">AAF712_000453</name>
</gene>
<evidence type="ECO:0000313" key="3">
    <source>
        <dbReference type="Proteomes" id="UP001437256"/>
    </source>
</evidence>
<comment type="caution">
    <text evidence="2">The sequence shown here is derived from an EMBL/GenBank/DDBJ whole genome shotgun (WGS) entry which is preliminary data.</text>
</comment>
<sequence length="317" mass="36414">MSSSKHEPNTKKDIRKPAFAYFPGIKIYNPPQGPFSPKTDEWCITYCTQSVGGRVHRKPPSCRSVCIRKVFPHEVRNIITFKQHQEIGPDGKAKYPLPVEGQPANIPRLLGGRPPIVEHEDEDDEDYDPQRKPAPPEVKFWDEGWYFWSTSAFNSTLNKFLSMSMDFENAQRQEQKREQARMRWIEYHQFVERNAGLKDTGLLNRPPEGEDSKWYGLKVPPSPVPPVDACRPDDPPSLSPDTFTVWDRINKLLDPTRTALALTRDSITSGEQKRFALNLWDKALSNEPWVLASRTCSRAYELWKKTGDDDDQETGTP</sequence>
<organism evidence="2 3">
    <name type="scientific">Marasmius tenuissimus</name>
    <dbReference type="NCBI Taxonomy" id="585030"/>
    <lineage>
        <taxon>Eukaryota</taxon>
        <taxon>Fungi</taxon>
        <taxon>Dikarya</taxon>
        <taxon>Basidiomycota</taxon>
        <taxon>Agaricomycotina</taxon>
        <taxon>Agaricomycetes</taxon>
        <taxon>Agaricomycetidae</taxon>
        <taxon>Agaricales</taxon>
        <taxon>Marasmiineae</taxon>
        <taxon>Marasmiaceae</taxon>
        <taxon>Marasmius</taxon>
    </lineage>
</organism>
<evidence type="ECO:0000256" key="1">
    <source>
        <dbReference type="SAM" id="MobiDB-lite"/>
    </source>
</evidence>
<dbReference type="Proteomes" id="UP001437256">
    <property type="component" value="Unassembled WGS sequence"/>
</dbReference>
<accession>A0ABR3AFI2</accession>
<keyword evidence="3" id="KW-1185">Reference proteome</keyword>